<keyword evidence="4 5" id="KW-0720">Serine protease</keyword>
<feature type="domain" description="Peptidase S8/S53" evidence="6">
    <location>
        <begin position="55"/>
        <end position="331"/>
    </location>
</feature>
<protein>
    <recommendedName>
        <fullName evidence="6">Peptidase S8/S53 domain-containing protein</fullName>
    </recommendedName>
</protein>
<keyword evidence="3 5" id="KW-0378">Hydrolase</keyword>
<evidence type="ECO:0000256" key="3">
    <source>
        <dbReference type="ARBA" id="ARBA00022801"/>
    </source>
</evidence>
<dbReference type="EMBL" id="LZDH01000005">
    <property type="protein sequence ID" value="OBS31901.1"/>
    <property type="molecule type" value="Genomic_DNA"/>
</dbReference>
<dbReference type="RefSeq" id="WP_068606472.1">
    <property type="nucleotide sequence ID" value="NZ_LZDH01000005.1"/>
</dbReference>
<reference evidence="7 8" key="1">
    <citation type="submission" date="2016-06" db="EMBL/GenBank/DDBJ databases">
        <title>Genome sequence of Tepidimonas fonticaldi PL17.</title>
        <authorList>
            <person name="Pinnaka A.K."/>
        </authorList>
    </citation>
    <scope>NUCLEOTIDE SEQUENCE [LARGE SCALE GENOMIC DNA]</scope>
    <source>
        <strain evidence="7 8">PL17</strain>
    </source>
</reference>
<dbReference type="AlphaFoldDB" id="A0A1A6DYZ8"/>
<dbReference type="PROSITE" id="PS51892">
    <property type="entry name" value="SUBTILASE"/>
    <property type="match status" value="1"/>
</dbReference>
<evidence type="ECO:0000256" key="2">
    <source>
        <dbReference type="ARBA" id="ARBA00022670"/>
    </source>
</evidence>
<proteinExistence type="inferred from homology"/>
<dbReference type="PANTHER" id="PTHR43806:SF11">
    <property type="entry name" value="CEREVISIN-RELATED"/>
    <property type="match status" value="1"/>
</dbReference>
<evidence type="ECO:0000313" key="8">
    <source>
        <dbReference type="Proteomes" id="UP000091969"/>
    </source>
</evidence>
<evidence type="ECO:0000256" key="5">
    <source>
        <dbReference type="PROSITE-ProRule" id="PRU01240"/>
    </source>
</evidence>
<accession>A0A1A6DYZ8</accession>
<dbReference type="Proteomes" id="UP000091969">
    <property type="component" value="Unassembled WGS sequence"/>
</dbReference>
<evidence type="ECO:0000256" key="4">
    <source>
        <dbReference type="ARBA" id="ARBA00022825"/>
    </source>
</evidence>
<name>A0A1A6DYZ8_9BURK</name>
<dbReference type="STRING" id="1101373.A9O67_11305"/>
<evidence type="ECO:0000259" key="6">
    <source>
        <dbReference type="Pfam" id="PF00082"/>
    </source>
</evidence>
<keyword evidence="2 5" id="KW-0645">Protease</keyword>
<dbReference type="InterPro" id="IPR015500">
    <property type="entry name" value="Peptidase_S8_subtilisin-rel"/>
</dbReference>
<dbReference type="Pfam" id="PF00082">
    <property type="entry name" value="Peptidase_S8"/>
    <property type="match status" value="1"/>
</dbReference>
<dbReference type="Gene3D" id="3.40.50.200">
    <property type="entry name" value="Peptidase S8/S53 domain"/>
    <property type="match status" value="1"/>
</dbReference>
<comment type="caution">
    <text evidence="7">The sequence shown here is derived from an EMBL/GenBank/DDBJ whole genome shotgun (WGS) entry which is preliminary data.</text>
</comment>
<dbReference type="PROSITE" id="PS00137">
    <property type="entry name" value="SUBTILASE_HIS"/>
    <property type="match status" value="1"/>
</dbReference>
<dbReference type="PRINTS" id="PR00723">
    <property type="entry name" value="SUBTILISIN"/>
</dbReference>
<dbReference type="GO" id="GO:0006508">
    <property type="term" value="P:proteolysis"/>
    <property type="evidence" value="ECO:0007669"/>
    <property type="project" value="UniProtKB-KW"/>
</dbReference>
<sequence>MALAACGGGGSSALTQPDDGYAYPPVVLPSGPSYDANPALDLTGYRYAHAVGAQGQGVVVAVVDGGVGGHPLLSGAVLPGVDVTGDTAPGYAGDGRIDLDGHGTAVAGLVAARGSDRWPSMVGVAPQSLVLPVRVTSPNMPSGTDPRTVSRAVRTVLEQPVATPTGQAVPRIVNLSLAAAAPSAPLADIVDTVRRQGVLLIAAAGNDGRPSPDWPAAYAPQAGGHVIAVGAVDATGAMPEWSNRAGPAREHYLVAPGVDLLTTVPPTLLPPSAQGLAYASGTSFSTPIVAGAAATVWGLWLYLKAPEVAGILLDTARDLGAPGPDEVYGRGLLDLEAALEPVGGTLLPRGDGGWQPAALVADGALARALQAQDVPVMVFDRYRRHFAVPLGRLVASADRRAGLSLPLGALSAAASGESNGLQVTGAWQVDAQGRPRWQGGWRAGAGAWSLAWWQGGPPLAEGDEASLARYLPGWAQVAHGGLTQDPSARGVEGRYRTGPWAWSLAQVSSSAALGGAQVDRQLALAYHGGLWCLAAHATASDRRWWADGQGRTTQWGAALSRQTAAGEWMAAWSATRAQQTLPAWQGSARMALQSVALGWQARNVGLPYDRLVLAVSQPLSLRRGQATVNLPTGVDWATGQPRFAPLTLPLRGGAAAAPWRLEAVWWAPLGKGATVSAAAGVAAGGAGAEWAVRYQRPF</sequence>
<dbReference type="InterPro" id="IPR050131">
    <property type="entry name" value="Peptidase_S8_subtilisin-like"/>
</dbReference>
<evidence type="ECO:0000256" key="1">
    <source>
        <dbReference type="ARBA" id="ARBA00011073"/>
    </source>
</evidence>
<feature type="active site" description="Charge relay system" evidence="5">
    <location>
        <position position="64"/>
    </location>
</feature>
<dbReference type="PANTHER" id="PTHR43806">
    <property type="entry name" value="PEPTIDASE S8"/>
    <property type="match status" value="1"/>
</dbReference>
<feature type="active site" description="Charge relay system" evidence="5">
    <location>
        <position position="283"/>
    </location>
</feature>
<dbReference type="InterPro" id="IPR023828">
    <property type="entry name" value="Peptidase_S8_Ser-AS"/>
</dbReference>
<dbReference type="InterPro" id="IPR022398">
    <property type="entry name" value="Peptidase_S8_His-AS"/>
</dbReference>
<gene>
    <name evidence="7" type="ORF">A9O67_11305</name>
</gene>
<keyword evidence="8" id="KW-1185">Reference proteome</keyword>
<comment type="similarity">
    <text evidence="1 5">Belongs to the peptidase S8 family.</text>
</comment>
<dbReference type="InterPro" id="IPR036852">
    <property type="entry name" value="Peptidase_S8/S53_dom_sf"/>
</dbReference>
<dbReference type="InterPro" id="IPR000209">
    <property type="entry name" value="Peptidase_S8/S53_dom"/>
</dbReference>
<dbReference type="GO" id="GO:0004252">
    <property type="term" value="F:serine-type endopeptidase activity"/>
    <property type="evidence" value="ECO:0007669"/>
    <property type="project" value="UniProtKB-UniRule"/>
</dbReference>
<dbReference type="SUPFAM" id="SSF52743">
    <property type="entry name" value="Subtilisin-like"/>
    <property type="match status" value="1"/>
</dbReference>
<dbReference type="PROSITE" id="PS00138">
    <property type="entry name" value="SUBTILASE_SER"/>
    <property type="match status" value="1"/>
</dbReference>
<organism evidence="7 8">
    <name type="scientific">Tepidimonas fonticaldi</name>
    <dbReference type="NCBI Taxonomy" id="1101373"/>
    <lineage>
        <taxon>Bacteria</taxon>
        <taxon>Pseudomonadati</taxon>
        <taxon>Pseudomonadota</taxon>
        <taxon>Betaproteobacteria</taxon>
        <taxon>Burkholderiales</taxon>
        <taxon>Tepidimonas</taxon>
    </lineage>
</organism>
<feature type="active site" description="Charge relay system" evidence="5">
    <location>
        <position position="102"/>
    </location>
</feature>
<evidence type="ECO:0000313" key="7">
    <source>
        <dbReference type="EMBL" id="OBS31901.1"/>
    </source>
</evidence>